<evidence type="ECO:0000313" key="8">
    <source>
        <dbReference type="EMBL" id="MBM6699720.1"/>
    </source>
</evidence>
<keyword evidence="9" id="KW-1185">Reference proteome</keyword>
<feature type="transmembrane region" description="Helical" evidence="6">
    <location>
        <begin position="36"/>
        <end position="56"/>
    </location>
</feature>
<keyword evidence="6" id="KW-0813">Transport</keyword>
<gene>
    <name evidence="8" type="ORF">H7U32_05205</name>
</gene>
<feature type="transmembrane region" description="Helical" evidence="6">
    <location>
        <begin position="6"/>
        <end position="29"/>
    </location>
</feature>
<dbReference type="PANTHER" id="PTHR30614">
    <property type="entry name" value="MEMBRANE COMPONENT OF AMINO ACID ABC TRANSPORTER"/>
    <property type="match status" value="1"/>
</dbReference>
<comment type="caution">
    <text evidence="8">The sequence shown here is derived from an EMBL/GenBank/DDBJ whole genome shotgun (WGS) entry which is preliminary data.</text>
</comment>
<dbReference type="Proteomes" id="UP000718821">
    <property type="component" value="Unassembled WGS sequence"/>
</dbReference>
<comment type="similarity">
    <text evidence="6">Belongs to the binding-protein-dependent transport system permease family.</text>
</comment>
<dbReference type="RefSeq" id="WP_204468688.1">
    <property type="nucleotide sequence ID" value="NZ_JACLYU010000007.1"/>
</dbReference>
<evidence type="ECO:0000256" key="2">
    <source>
        <dbReference type="ARBA" id="ARBA00022692"/>
    </source>
</evidence>
<proteinExistence type="inferred from homology"/>
<dbReference type="AlphaFoldDB" id="A0A938WY52"/>
<feature type="domain" description="ABC transmembrane type-1" evidence="7">
    <location>
        <begin position="20"/>
        <end position="221"/>
    </location>
</feature>
<accession>A0A938WY52</accession>
<evidence type="ECO:0000256" key="5">
    <source>
        <dbReference type="ARBA" id="ARBA00023136"/>
    </source>
</evidence>
<evidence type="ECO:0000256" key="1">
    <source>
        <dbReference type="ARBA" id="ARBA00004141"/>
    </source>
</evidence>
<keyword evidence="2 6" id="KW-0812">Transmembrane</keyword>
<dbReference type="Pfam" id="PF00528">
    <property type="entry name" value="BPD_transp_1"/>
    <property type="match status" value="1"/>
</dbReference>
<keyword evidence="3" id="KW-0029">Amino-acid transport</keyword>
<evidence type="ECO:0000259" key="7">
    <source>
        <dbReference type="PROSITE" id="PS50928"/>
    </source>
</evidence>
<dbReference type="InterPro" id="IPR000515">
    <property type="entry name" value="MetI-like"/>
</dbReference>
<dbReference type="GO" id="GO:0006865">
    <property type="term" value="P:amino acid transport"/>
    <property type="evidence" value="ECO:0007669"/>
    <property type="project" value="UniProtKB-KW"/>
</dbReference>
<dbReference type="GO" id="GO:0005886">
    <property type="term" value="C:plasma membrane"/>
    <property type="evidence" value="ECO:0007669"/>
    <property type="project" value="UniProtKB-SubCell"/>
</dbReference>
<dbReference type="SUPFAM" id="SSF161098">
    <property type="entry name" value="MetI-like"/>
    <property type="match status" value="1"/>
</dbReference>
<reference evidence="8" key="2">
    <citation type="journal article" date="2021" name="Sci. Rep.">
        <title>The distribution of antibiotic resistance genes in chicken gut microbiota commensals.</title>
        <authorList>
            <person name="Juricova H."/>
            <person name="Matiasovicova J."/>
            <person name="Kubasova T."/>
            <person name="Cejkova D."/>
            <person name="Rychlik I."/>
        </authorList>
    </citation>
    <scope>NUCLEOTIDE SEQUENCE</scope>
    <source>
        <strain evidence="8">An836</strain>
    </source>
</reference>
<dbReference type="PANTHER" id="PTHR30614:SF0">
    <property type="entry name" value="L-CYSTINE TRANSPORT SYSTEM PERMEASE PROTEIN TCYL"/>
    <property type="match status" value="1"/>
</dbReference>
<name>A0A938WY52_9BIFI</name>
<dbReference type="CDD" id="cd06261">
    <property type="entry name" value="TM_PBP2"/>
    <property type="match status" value="1"/>
</dbReference>
<dbReference type="EMBL" id="JACLYU010000007">
    <property type="protein sequence ID" value="MBM6699720.1"/>
    <property type="molecule type" value="Genomic_DNA"/>
</dbReference>
<keyword evidence="5 6" id="KW-0472">Membrane</keyword>
<evidence type="ECO:0000313" key="9">
    <source>
        <dbReference type="Proteomes" id="UP000718821"/>
    </source>
</evidence>
<comment type="subcellular location">
    <subcellularLocation>
        <location evidence="6">Cell membrane</location>
        <topology evidence="6">Multi-pass membrane protein</topology>
    </subcellularLocation>
    <subcellularLocation>
        <location evidence="1">Membrane</location>
        <topology evidence="1">Multi-pass membrane protein</topology>
    </subcellularLocation>
</comment>
<protein>
    <submittedName>
        <fullName evidence="8">Amino acid ABC transporter permease</fullName>
    </submittedName>
</protein>
<organism evidence="8 9">
    <name type="scientific">Bifidobacterium pullorum subsp. saeculare</name>
    <dbReference type="NCBI Taxonomy" id="78257"/>
    <lineage>
        <taxon>Bacteria</taxon>
        <taxon>Bacillati</taxon>
        <taxon>Actinomycetota</taxon>
        <taxon>Actinomycetes</taxon>
        <taxon>Bifidobacteriales</taxon>
        <taxon>Bifidobacteriaceae</taxon>
        <taxon>Bifidobacterium</taxon>
    </lineage>
</organism>
<dbReference type="GO" id="GO:0055085">
    <property type="term" value="P:transmembrane transport"/>
    <property type="evidence" value="ECO:0007669"/>
    <property type="project" value="InterPro"/>
</dbReference>
<evidence type="ECO:0000256" key="6">
    <source>
        <dbReference type="RuleBase" id="RU363032"/>
    </source>
</evidence>
<evidence type="ECO:0000256" key="4">
    <source>
        <dbReference type="ARBA" id="ARBA00022989"/>
    </source>
</evidence>
<keyword evidence="4 6" id="KW-1133">Transmembrane helix</keyword>
<dbReference type="PROSITE" id="PS50928">
    <property type="entry name" value="ABC_TM1"/>
    <property type="match status" value="1"/>
</dbReference>
<evidence type="ECO:0000256" key="3">
    <source>
        <dbReference type="ARBA" id="ARBA00022970"/>
    </source>
</evidence>
<dbReference type="Gene3D" id="1.10.3720.10">
    <property type="entry name" value="MetI-like"/>
    <property type="match status" value="1"/>
</dbReference>
<dbReference type="InterPro" id="IPR043429">
    <property type="entry name" value="ArtM/GltK/GlnP/TcyL/YhdX-like"/>
</dbReference>
<feature type="transmembrane region" description="Helical" evidence="6">
    <location>
        <begin position="68"/>
        <end position="87"/>
    </location>
</feature>
<sequence length="235" mass="24914">MSGLDYDFMIADLPVVLAGLPTTLLLAVWSMLIACLLALGFGCVILSGATLLRWFVSAVNTFIKGVPLALQLLFCYHAVPLAARWLASIGLMSFDPRHPPYFPAAVIAIACNFSAYLTDVVTSSAQAVDRGQAEAAAAVGMTRVQTATRIVIPQALAIALPGLTNYGVWLLKSTSLASLINVTEMLATAQISAADGYQYLEAYLDAAVIYWATCAAIEGASGWLDRRLKPLTAVA</sequence>
<dbReference type="InterPro" id="IPR035906">
    <property type="entry name" value="MetI-like_sf"/>
</dbReference>
<reference evidence="8" key="1">
    <citation type="submission" date="2020-08" db="EMBL/GenBank/DDBJ databases">
        <authorList>
            <person name="Cejkova D."/>
            <person name="Kubasova T."/>
            <person name="Jahodarova E."/>
            <person name="Rychlik I."/>
        </authorList>
    </citation>
    <scope>NUCLEOTIDE SEQUENCE</scope>
    <source>
        <strain evidence="8">An836</strain>
    </source>
</reference>